<dbReference type="EMBL" id="JAAIUW010000010">
    <property type="protein sequence ID" value="KAF7812540.1"/>
    <property type="molecule type" value="Genomic_DNA"/>
</dbReference>
<name>A0A834W723_9FABA</name>
<sequence length="261" mass="29700">MFSKEQVEWLQKLFSQGSSNIVSTGGIAEKGIFPTGLHVISNPSTIGLWILEPPIICQDLDSRKKIGNARVKDGLYRIEVNNTVPTNKKSFNVGVLANATIKDGDVKMLHYRMGHPNFVYLSKFPTTEPEKELKIYTRRKEGSQARGNETRDEIKDPLHCQEAPLNSHPLEKGNIDPDTDPELNILNGCSNDDLSLPITRRKGVWSCNLHPISHFFSYEKISPRNVVEEAIRTTTFSNKFYKVEKRQPGCHKKYEEFVEEQ</sequence>
<keyword evidence="2" id="KW-1185">Reference proteome</keyword>
<comment type="caution">
    <text evidence="1">The sequence shown here is derived from an EMBL/GenBank/DDBJ whole genome shotgun (WGS) entry which is preliminary data.</text>
</comment>
<evidence type="ECO:0000313" key="1">
    <source>
        <dbReference type="EMBL" id="KAF7812540.1"/>
    </source>
</evidence>
<dbReference type="Proteomes" id="UP000634136">
    <property type="component" value="Unassembled WGS sequence"/>
</dbReference>
<protein>
    <submittedName>
        <fullName evidence="1">Retrovirus-related Pol polyprotein from transposon RE1</fullName>
    </submittedName>
</protein>
<reference evidence="1" key="1">
    <citation type="submission" date="2020-09" db="EMBL/GenBank/DDBJ databases">
        <title>Genome-Enabled Discovery of Anthraquinone Biosynthesis in Senna tora.</title>
        <authorList>
            <person name="Kang S.-H."/>
            <person name="Pandey R.P."/>
            <person name="Lee C.-M."/>
            <person name="Sim J.-S."/>
            <person name="Jeong J.-T."/>
            <person name="Choi B.-S."/>
            <person name="Jung M."/>
            <person name="Ginzburg D."/>
            <person name="Zhao K."/>
            <person name="Won S.Y."/>
            <person name="Oh T.-J."/>
            <person name="Yu Y."/>
            <person name="Kim N.-H."/>
            <person name="Lee O.R."/>
            <person name="Lee T.-H."/>
            <person name="Bashyal P."/>
            <person name="Kim T.-S."/>
            <person name="Lee W.-H."/>
            <person name="Kawkins C."/>
            <person name="Kim C.-K."/>
            <person name="Kim J.S."/>
            <person name="Ahn B.O."/>
            <person name="Rhee S.Y."/>
            <person name="Sohng J.K."/>
        </authorList>
    </citation>
    <scope>NUCLEOTIDE SEQUENCE</scope>
    <source>
        <tissue evidence="1">Leaf</tissue>
    </source>
</reference>
<dbReference type="OrthoDB" id="1436954at2759"/>
<proteinExistence type="predicted"/>
<gene>
    <name evidence="1" type="ORF">G2W53_033516</name>
</gene>
<dbReference type="AlphaFoldDB" id="A0A834W723"/>
<evidence type="ECO:0000313" key="2">
    <source>
        <dbReference type="Proteomes" id="UP000634136"/>
    </source>
</evidence>
<organism evidence="1 2">
    <name type="scientific">Senna tora</name>
    <dbReference type="NCBI Taxonomy" id="362788"/>
    <lineage>
        <taxon>Eukaryota</taxon>
        <taxon>Viridiplantae</taxon>
        <taxon>Streptophyta</taxon>
        <taxon>Embryophyta</taxon>
        <taxon>Tracheophyta</taxon>
        <taxon>Spermatophyta</taxon>
        <taxon>Magnoliopsida</taxon>
        <taxon>eudicotyledons</taxon>
        <taxon>Gunneridae</taxon>
        <taxon>Pentapetalae</taxon>
        <taxon>rosids</taxon>
        <taxon>fabids</taxon>
        <taxon>Fabales</taxon>
        <taxon>Fabaceae</taxon>
        <taxon>Caesalpinioideae</taxon>
        <taxon>Cassia clade</taxon>
        <taxon>Senna</taxon>
    </lineage>
</organism>
<accession>A0A834W723</accession>